<keyword evidence="3" id="KW-1185">Reference proteome</keyword>
<accession>A0A8J7JLQ5</accession>
<evidence type="ECO:0000256" key="1">
    <source>
        <dbReference type="SAM" id="Phobius"/>
    </source>
</evidence>
<dbReference type="GO" id="GO:0016758">
    <property type="term" value="F:hexosyltransferase activity"/>
    <property type="evidence" value="ECO:0007669"/>
    <property type="project" value="InterPro"/>
</dbReference>
<dbReference type="RefSeq" id="WP_199384047.1">
    <property type="nucleotide sequence ID" value="NZ_JAEMHM010000008.1"/>
</dbReference>
<evidence type="ECO:0000313" key="2">
    <source>
        <dbReference type="EMBL" id="MBJ6725150.1"/>
    </source>
</evidence>
<evidence type="ECO:0000313" key="3">
    <source>
        <dbReference type="Proteomes" id="UP000636888"/>
    </source>
</evidence>
<keyword evidence="1" id="KW-0812">Transmembrane</keyword>
<keyword evidence="1" id="KW-0472">Membrane</keyword>
<protein>
    <submittedName>
        <fullName evidence="2">DUF2029 domain-containing protein</fullName>
    </submittedName>
</protein>
<name>A0A8J7JLQ5_9BACT</name>
<comment type="caution">
    <text evidence="2">The sequence shown here is derived from an EMBL/GenBank/DDBJ whole genome shotgun (WGS) entry which is preliminary data.</text>
</comment>
<feature type="transmembrane region" description="Helical" evidence="1">
    <location>
        <begin position="301"/>
        <end position="319"/>
    </location>
</feature>
<feature type="transmembrane region" description="Helical" evidence="1">
    <location>
        <begin position="37"/>
        <end position="61"/>
    </location>
</feature>
<feature type="transmembrane region" description="Helical" evidence="1">
    <location>
        <begin position="383"/>
        <end position="407"/>
    </location>
</feature>
<feature type="transmembrane region" description="Helical" evidence="1">
    <location>
        <begin position="12"/>
        <end position="30"/>
    </location>
</feature>
<sequence>MTDFRVAPGRGVVRWGIPLLVLGGHALLALQPELRLCVPLLIGVTAVVTVALAAAVCGPIAVPRSPVAILAVALLLRLMFLFHPPQLSDDVYRYVWDETRTVAGVNPYAHAPGAVTPSDELREIHSRINHPQFPTIYPPAAQLIFAAGAALHPSVVALKAVLVALDLLFCYALLVLLQRVGLPAGRAVLYAWNPLPVLEIAGSGHVDGAGVALTAAALLLLLPEGGDGARCRWWRYAGAGALAAVAALVKLFPLALTPVLILLVPRRWRPVFAATFVTTMGLLIAAFLPDLANLVFSLKQYALNWEFAGGAFTVLRGVLGSGPAARLFLIGAFAATVAIVTWRVQVGRCEAAGERDRALAGVESCYCVAFAFLVLTPTLQPWYALWLAGFLPFCGGPAGIVLCWAVLLTYRVQIPYFILGEWTESGYVTFAVAAAPLIAGIAAFCAARRKGGRAFLLRGSQDGSIGNGTLALWERLSRRD</sequence>
<keyword evidence="1" id="KW-1133">Transmembrane helix</keyword>
<organism evidence="2 3">
    <name type="scientific">Geomesophilobacter sediminis</name>
    <dbReference type="NCBI Taxonomy" id="2798584"/>
    <lineage>
        <taxon>Bacteria</taxon>
        <taxon>Pseudomonadati</taxon>
        <taxon>Thermodesulfobacteriota</taxon>
        <taxon>Desulfuromonadia</taxon>
        <taxon>Geobacterales</taxon>
        <taxon>Geobacteraceae</taxon>
        <taxon>Geomesophilobacter</taxon>
    </lineage>
</organism>
<dbReference type="EMBL" id="JAEMHM010000008">
    <property type="protein sequence ID" value="MBJ6725150.1"/>
    <property type="molecule type" value="Genomic_DNA"/>
</dbReference>
<feature type="transmembrane region" description="Helical" evidence="1">
    <location>
        <begin position="326"/>
        <end position="346"/>
    </location>
</feature>
<proteinExistence type="predicted"/>
<feature type="transmembrane region" description="Helical" evidence="1">
    <location>
        <begin position="358"/>
        <end position="376"/>
    </location>
</feature>
<feature type="transmembrane region" description="Helical" evidence="1">
    <location>
        <begin position="271"/>
        <end position="289"/>
    </location>
</feature>
<reference evidence="2" key="1">
    <citation type="submission" date="2020-12" db="EMBL/GenBank/DDBJ databases">
        <title>Geomonas sp. Red875, isolated from river sediment.</title>
        <authorList>
            <person name="Xu Z."/>
            <person name="Zhang Z."/>
            <person name="Masuda Y."/>
            <person name="Itoh H."/>
            <person name="Senoo K."/>
        </authorList>
    </citation>
    <scope>NUCLEOTIDE SEQUENCE</scope>
    <source>
        <strain evidence="2">Red875</strain>
    </source>
</reference>
<dbReference type="Pfam" id="PF26314">
    <property type="entry name" value="MptA_B_family"/>
    <property type="match status" value="1"/>
</dbReference>
<feature type="transmembrane region" description="Helical" evidence="1">
    <location>
        <begin position="67"/>
        <end position="83"/>
    </location>
</feature>
<feature type="transmembrane region" description="Helical" evidence="1">
    <location>
        <begin position="241"/>
        <end position="264"/>
    </location>
</feature>
<feature type="transmembrane region" description="Helical" evidence="1">
    <location>
        <begin position="427"/>
        <end position="447"/>
    </location>
</feature>
<dbReference type="Proteomes" id="UP000636888">
    <property type="component" value="Unassembled WGS sequence"/>
</dbReference>
<gene>
    <name evidence="2" type="ORF">JFN93_10560</name>
</gene>
<dbReference type="GO" id="GO:0005886">
    <property type="term" value="C:plasma membrane"/>
    <property type="evidence" value="ECO:0007669"/>
    <property type="project" value="UniProtKB-SubCell"/>
</dbReference>
<feature type="transmembrane region" description="Helical" evidence="1">
    <location>
        <begin position="157"/>
        <end position="177"/>
    </location>
</feature>
<dbReference type="AlphaFoldDB" id="A0A8J7JLQ5"/>